<evidence type="ECO:0008006" key="4">
    <source>
        <dbReference type="Google" id="ProtNLM"/>
    </source>
</evidence>
<dbReference type="STRING" id="1166337.SAMN05192580_3663"/>
<feature type="compositionally biased region" description="Low complexity" evidence="1">
    <location>
        <begin position="286"/>
        <end position="299"/>
    </location>
</feature>
<dbReference type="Proteomes" id="UP000198824">
    <property type="component" value="Unassembled WGS sequence"/>
</dbReference>
<feature type="region of interest" description="Disordered" evidence="1">
    <location>
        <begin position="266"/>
        <end position="299"/>
    </location>
</feature>
<name>A0A1I6M8D0_9SPHN</name>
<proteinExistence type="predicted"/>
<protein>
    <recommendedName>
        <fullName evidence="4">Inner membrane protein</fullName>
    </recommendedName>
</protein>
<evidence type="ECO:0000256" key="1">
    <source>
        <dbReference type="SAM" id="MobiDB-lite"/>
    </source>
</evidence>
<accession>A0A1I6M8D0</accession>
<dbReference type="EMBL" id="FOZG01000003">
    <property type="protein sequence ID" value="SFS11980.1"/>
    <property type="molecule type" value="Genomic_DNA"/>
</dbReference>
<reference evidence="2 3" key="1">
    <citation type="submission" date="2016-10" db="EMBL/GenBank/DDBJ databases">
        <authorList>
            <person name="de Groot N.N."/>
        </authorList>
    </citation>
    <scope>NUCLEOTIDE SEQUENCE [LARGE SCALE GENOMIC DNA]</scope>
    <source>
        <strain evidence="2 3">S5-249</strain>
    </source>
</reference>
<keyword evidence="3" id="KW-1185">Reference proteome</keyword>
<dbReference type="AlphaFoldDB" id="A0A1I6M8D0"/>
<evidence type="ECO:0000313" key="2">
    <source>
        <dbReference type="EMBL" id="SFS11980.1"/>
    </source>
</evidence>
<sequence length="299" mass="31290">MTIDDEARPSRSRGLLPRLVALLLAFLAGTLAMGYALTHWDTAARYLRPAEPDPVPLPAMPAQPSRPPVIVTPLPLAAVEALSGRVVELEGRIGAIDARARVASVNADRAEALLVAFAARRALDRGVGLGYLEPLMRARFGEAQPQAVATILTAARLPVTLDELRAGLAQARPALAGAGPRAGWWQAVRREIAGLVVLRRATAPSMQPADRLDRAQAAVEAGHVDRALAEVARLPGRDAAAGWIASARRYVSARQALDLIEAAALNAPRPDVTPPASAPAADPVQPAAEESSEPSAPAA</sequence>
<organism evidence="2 3">
    <name type="scientific">Sphingomonas jatrophae</name>
    <dbReference type="NCBI Taxonomy" id="1166337"/>
    <lineage>
        <taxon>Bacteria</taxon>
        <taxon>Pseudomonadati</taxon>
        <taxon>Pseudomonadota</taxon>
        <taxon>Alphaproteobacteria</taxon>
        <taxon>Sphingomonadales</taxon>
        <taxon>Sphingomonadaceae</taxon>
        <taxon>Sphingomonas</taxon>
    </lineage>
</organism>
<gene>
    <name evidence="2" type="ORF">SAMN05192580_3663</name>
</gene>
<dbReference type="OrthoDB" id="7432270at2"/>
<evidence type="ECO:0000313" key="3">
    <source>
        <dbReference type="Proteomes" id="UP000198824"/>
    </source>
</evidence>
<dbReference type="RefSeq" id="WP_093316867.1">
    <property type="nucleotide sequence ID" value="NZ_FOZG01000003.1"/>
</dbReference>